<dbReference type="Proteomes" id="UP000250235">
    <property type="component" value="Unassembled WGS sequence"/>
</dbReference>
<dbReference type="AlphaFoldDB" id="A0A2Z7CSK4"/>
<proteinExistence type="predicted"/>
<keyword evidence="2" id="KW-1185">Reference proteome</keyword>
<accession>A0A2Z7CSK4</accession>
<evidence type="ECO:0000313" key="1">
    <source>
        <dbReference type="EMBL" id="KZV47654.1"/>
    </source>
</evidence>
<organism evidence="1 2">
    <name type="scientific">Dorcoceras hygrometricum</name>
    <dbReference type="NCBI Taxonomy" id="472368"/>
    <lineage>
        <taxon>Eukaryota</taxon>
        <taxon>Viridiplantae</taxon>
        <taxon>Streptophyta</taxon>
        <taxon>Embryophyta</taxon>
        <taxon>Tracheophyta</taxon>
        <taxon>Spermatophyta</taxon>
        <taxon>Magnoliopsida</taxon>
        <taxon>eudicotyledons</taxon>
        <taxon>Gunneridae</taxon>
        <taxon>Pentapetalae</taxon>
        <taxon>asterids</taxon>
        <taxon>lamiids</taxon>
        <taxon>Lamiales</taxon>
        <taxon>Gesneriaceae</taxon>
        <taxon>Didymocarpoideae</taxon>
        <taxon>Trichosporeae</taxon>
        <taxon>Loxocarpinae</taxon>
        <taxon>Dorcoceras</taxon>
    </lineage>
</organism>
<evidence type="ECO:0000313" key="2">
    <source>
        <dbReference type="Proteomes" id="UP000250235"/>
    </source>
</evidence>
<reference evidence="1 2" key="1">
    <citation type="journal article" date="2015" name="Proc. Natl. Acad. Sci. U.S.A.">
        <title>The resurrection genome of Boea hygrometrica: A blueprint for survival of dehydration.</title>
        <authorList>
            <person name="Xiao L."/>
            <person name="Yang G."/>
            <person name="Zhang L."/>
            <person name="Yang X."/>
            <person name="Zhao S."/>
            <person name="Ji Z."/>
            <person name="Zhou Q."/>
            <person name="Hu M."/>
            <person name="Wang Y."/>
            <person name="Chen M."/>
            <person name="Xu Y."/>
            <person name="Jin H."/>
            <person name="Xiao X."/>
            <person name="Hu G."/>
            <person name="Bao F."/>
            <person name="Hu Y."/>
            <person name="Wan P."/>
            <person name="Li L."/>
            <person name="Deng X."/>
            <person name="Kuang T."/>
            <person name="Xiang C."/>
            <person name="Zhu J.K."/>
            <person name="Oliver M.J."/>
            <person name="He Y."/>
        </authorList>
    </citation>
    <scope>NUCLEOTIDE SEQUENCE [LARGE SCALE GENOMIC DNA]</scope>
    <source>
        <strain evidence="2">cv. XS01</strain>
    </source>
</reference>
<gene>
    <name evidence="1" type="ORF">F511_14440</name>
</gene>
<dbReference type="EMBL" id="KQ995242">
    <property type="protein sequence ID" value="KZV47654.1"/>
    <property type="molecule type" value="Genomic_DNA"/>
</dbReference>
<sequence>MKQIRSELKKCAVADRKRADNDELYAIEKMSKVIQSGTLKPIQKTSKLFQLRANISREETSSEHVAHERSVQCELVHSRGLKSRIIIVDGTTWEDDEDIGFEETLLSFSHNFRAGVKREMLGVLTACGTLDRFSAEAVIIKVF</sequence>
<name>A0A2Z7CSK4_9LAMI</name>
<protein>
    <submittedName>
        <fullName evidence="1">Protein odr-4</fullName>
    </submittedName>
</protein>